<evidence type="ECO:0000313" key="3">
    <source>
        <dbReference type="Proteomes" id="UP001209885"/>
    </source>
</evidence>
<gene>
    <name evidence="2" type="ORF">OO013_05150</name>
</gene>
<dbReference type="InterPro" id="IPR007372">
    <property type="entry name" value="Lipid/polyisoprenoid-bd_YceI"/>
</dbReference>
<accession>A0ABT3RN49</accession>
<dbReference type="Proteomes" id="UP001209885">
    <property type="component" value="Unassembled WGS sequence"/>
</dbReference>
<organism evidence="2 3">
    <name type="scientific">Mangrovivirga halotolerans</name>
    <dbReference type="NCBI Taxonomy" id="2993936"/>
    <lineage>
        <taxon>Bacteria</taxon>
        <taxon>Pseudomonadati</taxon>
        <taxon>Bacteroidota</taxon>
        <taxon>Cytophagia</taxon>
        <taxon>Cytophagales</taxon>
        <taxon>Mangrovivirgaceae</taxon>
        <taxon>Mangrovivirga</taxon>
    </lineage>
</organism>
<feature type="domain" description="Lipid/polyisoprenoid-binding YceI-like" evidence="1">
    <location>
        <begin position="3"/>
        <end position="136"/>
    </location>
</feature>
<comment type="caution">
    <text evidence="2">The sequence shown here is derived from an EMBL/GenBank/DDBJ whole genome shotgun (WGS) entry which is preliminary data.</text>
</comment>
<evidence type="ECO:0000313" key="2">
    <source>
        <dbReference type="EMBL" id="MCX2743240.1"/>
    </source>
</evidence>
<name>A0ABT3RN49_9BACT</name>
<protein>
    <submittedName>
        <fullName evidence="2">YceI family protein</fullName>
    </submittedName>
</protein>
<reference evidence="2 3" key="1">
    <citation type="submission" date="2022-11" db="EMBL/GenBank/DDBJ databases">
        <title>The characterization of three novel Bacteroidetes species and genomic analysis of their roles in tidal elemental geochemical cycles.</title>
        <authorList>
            <person name="Ma K."/>
        </authorList>
    </citation>
    <scope>NUCLEOTIDE SEQUENCE [LARGE SCALE GENOMIC DNA]</scope>
    <source>
        <strain evidence="2 3">M17</strain>
    </source>
</reference>
<sequence>MKYIVDTNESTIYWEGRNEKMTNKGKVDLHSGEIIINEKGQIEDALLTIDLTTIKVTSDNLDKEDKEKLINHLNSPDFFYTENHKMINFKMTEASIDHGSGLIKGVATLKEASFDMTIPCRVFKENNSFVAEGEFELAKISQPMHKYLGEDYDDDTPGTKIIYHVKAKS</sequence>
<dbReference type="Gene3D" id="2.40.128.110">
    <property type="entry name" value="Lipid/polyisoprenoid-binding, YceI-like"/>
    <property type="match status" value="1"/>
</dbReference>
<dbReference type="Pfam" id="PF04264">
    <property type="entry name" value="YceI"/>
    <property type="match status" value="1"/>
</dbReference>
<dbReference type="InterPro" id="IPR036761">
    <property type="entry name" value="TTHA0802/YceI-like_sf"/>
</dbReference>
<dbReference type="PANTHER" id="PTHR34406:SF1">
    <property type="entry name" value="PROTEIN YCEI"/>
    <property type="match status" value="1"/>
</dbReference>
<dbReference type="SUPFAM" id="SSF101874">
    <property type="entry name" value="YceI-like"/>
    <property type="match status" value="1"/>
</dbReference>
<dbReference type="RefSeq" id="WP_266055615.1">
    <property type="nucleotide sequence ID" value="NZ_JAPFQN010000003.1"/>
</dbReference>
<dbReference type="EMBL" id="JAPFQN010000003">
    <property type="protein sequence ID" value="MCX2743240.1"/>
    <property type="molecule type" value="Genomic_DNA"/>
</dbReference>
<proteinExistence type="predicted"/>
<evidence type="ECO:0000259" key="1">
    <source>
        <dbReference type="Pfam" id="PF04264"/>
    </source>
</evidence>
<keyword evidence="3" id="KW-1185">Reference proteome</keyword>
<dbReference type="PANTHER" id="PTHR34406">
    <property type="entry name" value="PROTEIN YCEI"/>
    <property type="match status" value="1"/>
</dbReference>